<reference evidence="2 3" key="1">
    <citation type="submission" date="2018-11" db="EMBL/GenBank/DDBJ databases">
        <authorList>
            <consortium name="Pathogen Informatics"/>
        </authorList>
    </citation>
    <scope>NUCLEOTIDE SEQUENCE [LARGE SCALE GENOMIC DNA]</scope>
</reference>
<evidence type="ECO:0000256" key="1">
    <source>
        <dbReference type="SAM" id="MobiDB-lite"/>
    </source>
</evidence>
<name>A0A3P7K742_STRVU</name>
<feature type="region of interest" description="Disordered" evidence="1">
    <location>
        <begin position="1"/>
        <end position="85"/>
    </location>
</feature>
<keyword evidence="3" id="KW-1185">Reference proteome</keyword>
<sequence length="120" mass="13740">MDSMDHVNVQSKPIRFTVTHLDDEDTQPISDPLTEKQRLPENLDEAQIPPNRSNRSSLNYLEDLNSRQDFESPSTNSRPHHHDDGMSLLEIVSNLELVSDDAQLPRRMSKLSHVLTFCFG</sequence>
<protein>
    <submittedName>
        <fullName evidence="2">Uncharacterized protein</fullName>
    </submittedName>
</protein>
<dbReference type="Proteomes" id="UP000270094">
    <property type="component" value="Unassembled WGS sequence"/>
</dbReference>
<evidence type="ECO:0000313" key="3">
    <source>
        <dbReference type="Proteomes" id="UP000270094"/>
    </source>
</evidence>
<organism evidence="2 3">
    <name type="scientific">Strongylus vulgaris</name>
    <name type="common">Blood worm</name>
    <dbReference type="NCBI Taxonomy" id="40348"/>
    <lineage>
        <taxon>Eukaryota</taxon>
        <taxon>Metazoa</taxon>
        <taxon>Ecdysozoa</taxon>
        <taxon>Nematoda</taxon>
        <taxon>Chromadorea</taxon>
        <taxon>Rhabditida</taxon>
        <taxon>Rhabditina</taxon>
        <taxon>Rhabditomorpha</taxon>
        <taxon>Strongyloidea</taxon>
        <taxon>Strongylidae</taxon>
        <taxon>Strongylus</taxon>
    </lineage>
</organism>
<accession>A0A3P7K742</accession>
<gene>
    <name evidence="2" type="ORF">SVUK_LOCUS19175</name>
</gene>
<evidence type="ECO:0000313" key="2">
    <source>
        <dbReference type="EMBL" id="VDM84177.1"/>
    </source>
</evidence>
<dbReference type="EMBL" id="UYYB01128107">
    <property type="protein sequence ID" value="VDM84177.1"/>
    <property type="molecule type" value="Genomic_DNA"/>
</dbReference>
<proteinExistence type="predicted"/>
<feature type="compositionally biased region" description="Polar residues" evidence="1">
    <location>
        <begin position="50"/>
        <end position="59"/>
    </location>
</feature>
<dbReference type="AlphaFoldDB" id="A0A3P7K742"/>